<dbReference type="EMBL" id="AEPB01000010">
    <property type="protein sequence ID" value="EGA90826.1"/>
    <property type="molecule type" value="Genomic_DNA"/>
</dbReference>
<dbReference type="eggNOG" id="COG0438">
    <property type="taxonomic scope" value="Bacteria"/>
</dbReference>
<organism evidence="3 4">
    <name type="scientific">Planococcus donghaensis MPA1U2</name>
    <dbReference type="NCBI Taxonomy" id="933115"/>
    <lineage>
        <taxon>Bacteria</taxon>
        <taxon>Bacillati</taxon>
        <taxon>Bacillota</taxon>
        <taxon>Bacilli</taxon>
        <taxon>Bacillales</taxon>
        <taxon>Caryophanaceae</taxon>
        <taxon>Planococcus</taxon>
    </lineage>
</organism>
<reference evidence="3 4" key="1">
    <citation type="journal article" date="2011" name="J. Bacteriol.">
        <title>The Draft Genome of Planococcus donghaensis MPA1U2 Reveals Nonsporulation Pathways Controlled by a Conserved Spo0A Regulon.</title>
        <authorList>
            <person name="Pearson M.D."/>
            <person name="Noller H.F."/>
        </authorList>
    </citation>
    <scope>NUCLEOTIDE SEQUENCE [LARGE SCALE GENOMIC DNA]</scope>
    <source>
        <strain evidence="3 4">MPA1U2</strain>
    </source>
</reference>
<dbReference type="GO" id="GO:0016757">
    <property type="term" value="F:glycosyltransferase activity"/>
    <property type="evidence" value="ECO:0007669"/>
    <property type="project" value="InterPro"/>
</dbReference>
<feature type="domain" description="Glycosyl transferase family 1" evidence="1">
    <location>
        <begin position="184"/>
        <end position="347"/>
    </location>
</feature>
<accession>E7RDS0</accession>
<dbReference type="Pfam" id="PF13477">
    <property type="entry name" value="Glyco_trans_4_2"/>
    <property type="match status" value="1"/>
</dbReference>
<dbReference type="Pfam" id="PF00534">
    <property type="entry name" value="Glycos_transf_1"/>
    <property type="match status" value="1"/>
</dbReference>
<evidence type="ECO:0000259" key="1">
    <source>
        <dbReference type="Pfam" id="PF00534"/>
    </source>
</evidence>
<dbReference type="OrthoDB" id="9806653at2"/>
<dbReference type="CDD" id="cd03808">
    <property type="entry name" value="GT4_CapM-like"/>
    <property type="match status" value="1"/>
</dbReference>
<dbReference type="InterPro" id="IPR028098">
    <property type="entry name" value="Glyco_trans_4-like_N"/>
</dbReference>
<dbReference type="Proteomes" id="UP000003052">
    <property type="component" value="Unassembled WGS sequence"/>
</dbReference>
<evidence type="ECO:0000313" key="4">
    <source>
        <dbReference type="Proteomes" id="UP000003052"/>
    </source>
</evidence>
<dbReference type="SUPFAM" id="SSF53756">
    <property type="entry name" value="UDP-Glycosyltransferase/glycogen phosphorylase"/>
    <property type="match status" value="1"/>
</dbReference>
<gene>
    <name evidence="3" type="ORF">GPDM_02990</name>
</gene>
<evidence type="ECO:0000259" key="2">
    <source>
        <dbReference type="Pfam" id="PF13477"/>
    </source>
</evidence>
<feature type="domain" description="Glycosyltransferase subfamily 4-like N-terminal" evidence="2">
    <location>
        <begin position="3"/>
        <end position="147"/>
    </location>
</feature>
<proteinExistence type="predicted"/>
<dbReference type="InterPro" id="IPR001296">
    <property type="entry name" value="Glyco_trans_1"/>
</dbReference>
<dbReference type="PANTHER" id="PTHR12526">
    <property type="entry name" value="GLYCOSYLTRANSFERASE"/>
    <property type="match status" value="1"/>
</dbReference>
<protein>
    <submittedName>
        <fullName evidence="3">Capsular polysaccharide biosynthesis protein</fullName>
    </submittedName>
</protein>
<dbReference type="AlphaFoldDB" id="E7RDS0"/>
<comment type="caution">
    <text evidence="3">The sequence shown here is derived from an EMBL/GenBank/DDBJ whole genome shotgun (WGS) entry which is preliminary data.</text>
</comment>
<name>E7RDS0_9BACL</name>
<sequence>MKKILFVSNISNKITNFSIPSIEAAKAQGYDFHMAANYSGYQESSSSYQVTLHHIDMIRNPLNLKNIKAFKQMNDLIKTEKFDVIHCNTPLGGILGRICGRKANVSKIIYTAHGFHFYKGAPLINRILYRNIEKWLAHHTDSIITINEEDYFAAKKFKLKNEGSVYSIPGVGINTNEYQDITIDKDKLRKSLGLEKDNVILISMGDLIKRKNYTLSIEALAMTKNSNVYYLICGQGPELENLKKLAKEKGVEQQVRFLGHRSDIKELLTISDIFLFTTLQEGLPRSMMEAMASGLPCIASKIRGNTDLIESGNGGFLVNLNDTHGFTNAIEVLSKDRLKREIMGKKNLEKIREYDVENIKALMLDIYIKELPQ</sequence>
<evidence type="ECO:0000313" key="3">
    <source>
        <dbReference type="EMBL" id="EGA90826.1"/>
    </source>
</evidence>
<dbReference type="PANTHER" id="PTHR12526:SF630">
    <property type="entry name" value="GLYCOSYLTRANSFERASE"/>
    <property type="match status" value="1"/>
</dbReference>
<dbReference type="RefSeq" id="WP_008428791.1">
    <property type="nucleotide sequence ID" value="NZ_AEPB01000010.1"/>
</dbReference>
<dbReference type="Gene3D" id="3.40.50.2000">
    <property type="entry name" value="Glycogen Phosphorylase B"/>
    <property type="match status" value="2"/>
</dbReference>